<accession>A0ABS9L962</accession>
<feature type="region of interest" description="Disordered" evidence="1">
    <location>
        <begin position="1"/>
        <end position="29"/>
    </location>
</feature>
<sequence>MRKGDHTRLIGSPSHRAGIEPIHKDPVRPEKATGRALGEAVGAAGAAKLPPRLRIEG</sequence>
<evidence type="ECO:0000313" key="2">
    <source>
        <dbReference type="EMBL" id="MCG2623136.1"/>
    </source>
</evidence>
<keyword evidence="3" id="KW-1185">Reference proteome</keyword>
<comment type="caution">
    <text evidence="2">The sequence shown here is derived from an EMBL/GenBank/DDBJ whole genome shotgun (WGS) entry which is preliminary data.</text>
</comment>
<evidence type="ECO:0000313" key="3">
    <source>
        <dbReference type="Proteomes" id="UP001165368"/>
    </source>
</evidence>
<reference evidence="2" key="1">
    <citation type="submission" date="2022-01" db="EMBL/GenBank/DDBJ databases">
        <authorList>
            <person name="Jo J.-H."/>
            <person name="Im W.-T."/>
        </authorList>
    </citation>
    <scope>NUCLEOTIDE SEQUENCE</scope>
    <source>
        <strain evidence="2">I2-34</strain>
    </source>
</reference>
<gene>
    <name evidence="2" type="ORF">LVY72_14635</name>
</gene>
<dbReference type="EMBL" id="JAKLTQ010000011">
    <property type="protein sequence ID" value="MCG2623136.1"/>
    <property type="molecule type" value="Genomic_DNA"/>
</dbReference>
<dbReference type="RefSeq" id="WP_237822142.1">
    <property type="nucleotide sequence ID" value="NZ_JAKLTQ010000011.1"/>
</dbReference>
<protein>
    <submittedName>
        <fullName evidence="2">Uncharacterized protein</fullName>
    </submittedName>
</protein>
<name>A0ABS9L962_9MICC</name>
<feature type="compositionally biased region" description="Basic and acidic residues" evidence="1">
    <location>
        <begin position="17"/>
        <end position="29"/>
    </location>
</feature>
<evidence type="ECO:0000256" key="1">
    <source>
        <dbReference type="SAM" id="MobiDB-lite"/>
    </source>
</evidence>
<organism evidence="2 3">
    <name type="scientific">Arthrobacter hankyongi</name>
    <dbReference type="NCBI Taxonomy" id="2904801"/>
    <lineage>
        <taxon>Bacteria</taxon>
        <taxon>Bacillati</taxon>
        <taxon>Actinomycetota</taxon>
        <taxon>Actinomycetes</taxon>
        <taxon>Micrococcales</taxon>
        <taxon>Micrococcaceae</taxon>
        <taxon>Arthrobacter</taxon>
    </lineage>
</organism>
<dbReference type="Proteomes" id="UP001165368">
    <property type="component" value="Unassembled WGS sequence"/>
</dbReference>
<proteinExistence type="predicted"/>